<keyword evidence="2" id="KW-1185">Reference proteome</keyword>
<reference evidence="1 2" key="1">
    <citation type="journal article" date="2019" name="Commun. Biol.">
        <title>The bagworm genome reveals a unique fibroin gene that provides high tensile strength.</title>
        <authorList>
            <person name="Kono N."/>
            <person name="Nakamura H."/>
            <person name="Ohtoshi R."/>
            <person name="Tomita M."/>
            <person name="Numata K."/>
            <person name="Arakawa K."/>
        </authorList>
    </citation>
    <scope>NUCLEOTIDE SEQUENCE [LARGE SCALE GENOMIC DNA]</scope>
</reference>
<dbReference type="AlphaFoldDB" id="A0A4C1UDX7"/>
<dbReference type="EMBL" id="BGZK01000160">
    <property type="protein sequence ID" value="GBP24327.1"/>
    <property type="molecule type" value="Genomic_DNA"/>
</dbReference>
<accession>A0A4C1UDX7</accession>
<protein>
    <submittedName>
        <fullName evidence="1">Uncharacterized protein</fullName>
    </submittedName>
</protein>
<sequence length="168" mass="19112">MLSLYYVFFWEPKDSQHAQRQVSQTVQRPPTTSPLPTCFMPHTGVSLAYGHTPAQYNARNCLSDLSTNDIMRRFNASPPFVLFPRVPILRHCDAFEQQLSIHSWKVIPHAFMFLPVPEPPSFIMQESICKLTTASDDHARDQRLGLEIRLGFSGTSGGVAIDIFIWFT</sequence>
<dbReference type="OrthoDB" id="8113027at2759"/>
<evidence type="ECO:0000313" key="1">
    <source>
        <dbReference type="EMBL" id="GBP24327.1"/>
    </source>
</evidence>
<dbReference type="Proteomes" id="UP000299102">
    <property type="component" value="Unassembled WGS sequence"/>
</dbReference>
<proteinExistence type="predicted"/>
<name>A0A4C1UDX7_EUMVA</name>
<organism evidence="1 2">
    <name type="scientific">Eumeta variegata</name>
    <name type="common">Bagworm moth</name>
    <name type="synonym">Eumeta japonica</name>
    <dbReference type="NCBI Taxonomy" id="151549"/>
    <lineage>
        <taxon>Eukaryota</taxon>
        <taxon>Metazoa</taxon>
        <taxon>Ecdysozoa</taxon>
        <taxon>Arthropoda</taxon>
        <taxon>Hexapoda</taxon>
        <taxon>Insecta</taxon>
        <taxon>Pterygota</taxon>
        <taxon>Neoptera</taxon>
        <taxon>Endopterygota</taxon>
        <taxon>Lepidoptera</taxon>
        <taxon>Glossata</taxon>
        <taxon>Ditrysia</taxon>
        <taxon>Tineoidea</taxon>
        <taxon>Psychidae</taxon>
        <taxon>Oiketicinae</taxon>
        <taxon>Eumeta</taxon>
    </lineage>
</organism>
<evidence type="ECO:0000313" key="2">
    <source>
        <dbReference type="Proteomes" id="UP000299102"/>
    </source>
</evidence>
<gene>
    <name evidence="1" type="ORF">EVAR_9425_1</name>
</gene>
<comment type="caution">
    <text evidence="1">The sequence shown here is derived from an EMBL/GenBank/DDBJ whole genome shotgun (WGS) entry which is preliminary data.</text>
</comment>